<evidence type="ECO:0000256" key="4">
    <source>
        <dbReference type="ARBA" id="ARBA00022989"/>
    </source>
</evidence>
<dbReference type="InterPro" id="IPR048525">
    <property type="entry name" value="DDR1-2_DS-like"/>
</dbReference>
<keyword evidence="7" id="KW-0325">Glycoprotein</keyword>
<keyword evidence="11" id="KW-0675">Receptor</keyword>
<dbReference type="Pfam" id="PF21114">
    <property type="entry name" value="DDR1-2_DS-like"/>
    <property type="match status" value="1"/>
</dbReference>
<evidence type="ECO:0000256" key="6">
    <source>
        <dbReference type="ARBA" id="ARBA00023157"/>
    </source>
</evidence>
<accession>A0A8J5KAK9</accession>
<evidence type="ECO:0000313" key="11">
    <source>
        <dbReference type="EMBL" id="KAG7169183.1"/>
    </source>
</evidence>
<dbReference type="EMBL" id="JAHLQT010018035">
    <property type="protein sequence ID" value="KAG7169183.1"/>
    <property type="molecule type" value="Genomic_DNA"/>
</dbReference>
<evidence type="ECO:0000313" key="12">
    <source>
        <dbReference type="Proteomes" id="UP000747542"/>
    </source>
</evidence>
<evidence type="ECO:0000256" key="3">
    <source>
        <dbReference type="ARBA" id="ARBA00022729"/>
    </source>
</evidence>
<keyword evidence="5 9" id="KW-0472">Membrane</keyword>
<comment type="caution">
    <text evidence="11">The sequence shown here is derived from an EMBL/GenBank/DDBJ whole genome shotgun (WGS) entry which is preliminary data.</text>
</comment>
<evidence type="ECO:0000256" key="9">
    <source>
        <dbReference type="SAM" id="Phobius"/>
    </source>
</evidence>
<evidence type="ECO:0000259" key="10">
    <source>
        <dbReference type="Pfam" id="PF21114"/>
    </source>
</evidence>
<protein>
    <submittedName>
        <fullName evidence="11">Putative Discoidin domain-containing receptor 2-like</fullName>
    </submittedName>
</protein>
<organism evidence="11 12">
    <name type="scientific">Homarus americanus</name>
    <name type="common">American lobster</name>
    <dbReference type="NCBI Taxonomy" id="6706"/>
    <lineage>
        <taxon>Eukaryota</taxon>
        <taxon>Metazoa</taxon>
        <taxon>Ecdysozoa</taxon>
        <taxon>Arthropoda</taxon>
        <taxon>Crustacea</taxon>
        <taxon>Multicrustacea</taxon>
        <taxon>Malacostraca</taxon>
        <taxon>Eumalacostraca</taxon>
        <taxon>Eucarida</taxon>
        <taxon>Decapoda</taxon>
        <taxon>Pleocyemata</taxon>
        <taxon>Astacidea</taxon>
        <taxon>Nephropoidea</taxon>
        <taxon>Nephropidae</taxon>
        <taxon>Homarus</taxon>
    </lineage>
</organism>
<feature type="region of interest" description="Disordered" evidence="8">
    <location>
        <begin position="1"/>
        <end position="33"/>
    </location>
</feature>
<gene>
    <name evidence="11" type="ORF">Hamer_G026616</name>
</gene>
<comment type="subcellular location">
    <subcellularLocation>
        <location evidence="1">Membrane</location>
        <topology evidence="1">Single-pass type I membrane protein</topology>
    </subcellularLocation>
</comment>
<dbReference type="GO" id="GO:0016020">
    <property type="term" value="C:membrane"/>
    <property type="evidence" value="ECO:0007669"/>
    <property type="project" value="UniProtKB-SubCell"/>
</dbReference>
<evidence type="ECO:0000256" key="8">
    <source>
        <dbReference type="SAM" id="MobiDB-lite"/>
    </source>
</evidence>
<evidence type="ECO:0000256" key="5">
    <source>
        <dbReference type="ARBA" id="ARBA00023136"/>
    </source>
</evidence>
<keyword evidence="2 9" id="KW-0812">Transmembrane</keyword>
<sequence length="268" mass="29819">MGYEWIGWKNDSRQTQPVEITSSSTPSELHRPPHVHQQLLHQGHPGVLAGAGAVQRGGEHYHVQPAVEFEYVVDRIFEHARNVTIRLHNAAANSHQSLFIIQRTTIPCTCNLTDEEMVLTTEETVKKKSLMEVQDQPPVVPAQPSSSGFLVGGLATLGVVFGVVPVALCVLYYRLKFSKKTKTLSSTINSVDAKKVSMKMKDFHINMNLTPTSNGYSRAKGELYGHVTMEEEAAAMYQEPYKGPLHNPGYYTWPHCHALRDSQMSPAP</sequence>
<keyword evidence="4 9" id="KW-1133">Transmembrane helix</keyword>
<evidence type="ECO:0000256" key="2">
    <source>
        <dbReference type="ARBA" id="ARBA00022692"/>
    </source>
</evidence>
<evidence type="ECO:0000256" key="1">
    <source>
        <dbReference type="ARBA" id="ARBA00004479"/>
    </source>
</evidence>
<feature type="compositionally biased region" description="Polar residues" evidence="8">
    <location>
        <begin position="13"/>
        <end position="27"/>
    </location>
</feature>
<reference evidence="11" key="1">
    <citation type="journal article" date="2021" name="Sci. Adv.">
        <title>The American lobster genome reveals insights on longevity, neural, and immune adaptations.</title>
        <authorList>
            <person name="Polinski J.M."/>
            <person name="Zimin A.V."/>
            <person name="Clark K.F."/>
            <person name="Kohn A.B."/>
            <person name="Sadowski N."/>
            <person name="Timp W."/>
            <person name="Ptitsyn A."/>
            <person name="Khanna P."/>
            <person name="Romanova D.Y."/>
            <person name="Williams P."/>
            <person name="Greenwood S.J."/>
            <person name="Moroz L.L."/>
            <person name="Walt D.R."/>
            <person name="Bodnar A.G."/>
        </authorList>
    </citation>
    <scope>NUCLEOTIDE SEQUENCE</scope>
    <source>
        <strain evidence="11">GMGI-L3</strain>
    </source>
</reference>
<keyword evidence="6" id="KW-1015">Disulfide bond</keyword>
<name>A0A8J5KAK9_HOMAM</name>
<keyword evidence="12" id="KW-1185">Reference proteome</keyword>
<dbReference type="AlphaFoldDB" id="A0A8J5KAK9"/>
<evidence type="ECO:0000256" key="7">
    <source>
        <dbReference type="ARBA" id="ARBA00023180"/>
    </source>
</evidence>
<feature type="domain" description="Discoidin" evidence="10">
    <location>
        <begin position="2"/>
        <end position="94"/>
    </location>
</feature>
<keyword evidence="3" id="KW-0732">Signal</keyword>
<proteinExistence type="predicted"/>
<feature type="transmembrane region" description="Helical" evidence="9">
    <location>
        <begin position="149"/>
        <end position="173"/>
    </location>
</feature>
<dbReference type="Proteomes" id="UP000747542">
    <property type="component" value="Unassembled WGS sequence"/>
</dbReference>